<dbReference type="CDD" id="cd05379">
    <property type="entry name" value="CAP_bacterial"/>
    <property type="match status" value="1"/>
</dbReference>
<dbReference type="Pfam" id="PF00188">
    <property type="entry name" value="CAP"/>
    <property type="match status" value="1"/>
</dbReference>
<dbReference type="GO" id="GO:0006508">
    <property type="term" value="P:proteolysis"/>
    <property type="evidence" value="ECO:0007669"/>
    <property type="project" value="UniProtKB-KW"/>
</dbReference>
<dbReference type="PANTHER" id="PTHR31157">
    <property type="entry name" value="SCP DOMAIN-CONTAINING PROTEIN"/>
    <property type="match status" value="1"/>
</dbReference>
<keyword evidence="3" id="KW-0645">Protease</keyword>
<keyword evidence="6" id="KW-1185">Reference proteome</keyword>
<protein>
    <submittedName>
        <fullName evidence="3">Serine protease</fullName>
    </submittedName>
</protein>
<reference evidence="4 6" key="2">
    <citation type="submission" date="2017-12" db="EMBL/GenBank/DDBJ databases">
        <title>Comparative Functional Genomics of Dry Heat Resistant strains isolated from the Viking Spacecraft.</title>
        <authorList>
            <person name="Seuylemezian A."/>
            <person name="Cooper K."/>
            <person name="Vaishampayan P."/>
        </authorList>
    </citation>
    <scope>NUCLEOTIDE SEQUENCE [LARGE SCALE GENOMIC DNA]</scope>
    <source>
        <strain evidence="4 6">ATCC 29669</strain>
    </source>
</reference>
<reference evidence="3 5" key="1">
    <citation type="submission" date="2017-11" db="EMBL/GenBank/DDBJ databases">
        <title>Comparitive Functional Genomics of Dry Heat Resistant strains isolated from the Viking Spacecraft.</title>
        <authorList>
            <person name="Seuylemezian A."/>
            <person name="Cooper K."/>
            <person name="Vaishampayan P."/>
        </authorList>
    </citation>
    <scope>NUCLEOTIDE SEQUENCE [LARGE SCALE GENOMIC DNA]</scope>
    <source>
        <strain evidence="3 5">M4.6</strain>
    </source>
</reference>
<dbReference type="OrthoDB" id="9783944at2"/>
<dbReference type="GO" id="GO:0008233">
    <property type="term" value="F:peptidase activity"/>
    <property type="evidence" value="ECO:0007669"/>
    <property type="project" value="UniProtKB-KW"/>
</dbReference>
<dbReference type="PANTHER" id="PTHR31157:SF1">
    <property type="entry name" value="SCP DOMAIN-CONTAINING PROTEIN"/>
    <property type="match status" value="1"/>
</dbReference>
<evidence type="ECO:0000313" key="5">
    <source>
        <dbReference type="Proteomes" id="UP000234951"/>
    </source>
</evidence>
<dbReference type="Proteomes" id="UP000234951">
    <property type="component" value="Unassembled WGS sequence"/>
</dbReference>
<proteinExistence type="predicted"/>
<dbReference type="Proteomes" id="UP000235114">
    <property type="component" value="Unassembled WGS sequence"/>
</dbReference>
<evidence type="ECO:0000313" key="4">
    <source>
        <dbReference type="EMBL" id="PLR92826.1"/>
    </source>
</evidence>
<feature type="domain" description="CAP-associated" evidence="2">
    <location>
        <begin position="9"/>
        <end position="145"/>
    </location>
</feature>
<evidence type="ECO:0000313" key="3">
    <source>
        <dbReference type="EMBL" id="PLR86888.1"/>
    </source>
</evidence>
<evidence type="ECO:0000259" key="1">
    <source>
        <dbReference type="Pfam" id="PF00188"/>
    </source>
</evidence>
<dbReference type="EMBL" id="PGVD01000056">
    <property type="protein sequence ID" value="PLR92826.1"/>
    <property type="molecule type" value="Genomic_DNA"/>
</dbReference>
<organism evidence="3 5">
    <name type="scientific">Bacillus canaveralius</name>
    <dbReference type="NCBI Taxonomy" id="1403243"/>
    <lineage>
        <taxon>Bacteria</taxon>
        <taxon>Bacillati</taxon>
        <taxon>Bacillota</taxon>
        <taxon>Bacilli</taxon>
        <taxon>Bacillales</taxon>
        <taxon>Bacillaceae</taxon>
        <taxon>Bacillus</taxon>
    </lineage>
</organism>
<dbReference type="SUPFAM" id="SSF55797">
    <property type="entry name" value="PR-1-like"/>
    <property type="match status" value="1"/>
</dbReference>
<name>A0A2N5GSY8_9BACI</name>
<accession>A0A2N5GSY8</accession>
<dbReference type="EMBL" id="PGVA01000001">
    <property type="protein sequence ID" value="PLR86888.1"/>
    <property type="molecule type" value="Genomic_DNA"/>
</dbReference>
<dbReference type="AlphaFoldDB" id="A0A2N5GSY8"/>
<dbReference type="Gene3D" id="3.40.33.10">
    <property type="entry name" value="CAP"/>
    <property type="match status" value="1"/>
</dbReference>
<gene>
    <name evidence="3" type="ORF">CU635_00365</name>
    <name evidence="4" type="ORF">CVD25_18140</name>
</gene>
<feature type="domain" description="SCP" evidence="1">
    <location>
        <begin position="163"/>
        <end position="270"/>
    </location>
</feature>
<dbReference type="InterPro" id="IPR029410">
    <property type="entry name" value="CAP_assoc"/>
</dbReference>
<sequence>MFSVYNIEIGDSKEAVEQQIGAPKRSTANEYGTEWNAYHDSYQNFFMLAYDENDKVAGLYTSQDLITSTKDIKLGTPKETVLAQLGEPLSQIRKGLVYFQFQEKRDYDVFLLDNNYVTIFYDIHKNNTVTSMQIISKELEQAKQDFYAAESPQLREGFEYQLFDLTNATRVNHNLPILTWDDQIKETARKHSLDMAENNYFNHTNLEGQSPFDRMEEDAISFTVAGENLASGQFSSIFAHEGLMNSLGHRENILKPEYEFLGVGVAFNPEAHPYYTENFFTD</sequence>
<evidence type="ECO:0000313" key="6">
    <source>
        <dbReference type="Proteomes" id="UP000235114"/>
    </source>
</evidence>
<comment type="caution">
    <text evidence="3">The sequence shown here is derived from an EMBL/GenBank/DDBJ whole genome shotgun (WGS) entry which is preliminary data.</text>
</comment>
<dbReference type="Pfam" id="PF14504">
    <property type="entry name" value="CAP_assoc_N"/>
    <property type="match status" value="1"/>
</dbReference>
<dbReference type="InterPro" id="IPR035940">
    <property type="entry name" value="CAP_sf"/>
</dbReference>
<dbReference type="InterPro" id="IPR014044">
    <property type="entry name" value="CAP_dom"/>
</dbReference>
<keyword evidence="3" id="KW-0378">Hydrolase</keyword>
<evidence type="ECO:0000259" key="2">
    <source>
        <dbReference type="Pfam" id="PF14504"/>
    </source>
</evidence>